<dbReference type="AlphaFoldDB" id="A0A7X5F086"/>
<evidence type="ECO:0000313" key="2">
    <source>
        <dbReference type="Proteomes" id="UP000586722"/>
    </source>
</evidence>
<evidence type="ECO:0000313" key="1">
    <source>
        <dbReference type="EMBL" id="NBN77390.1"/>
    </source>
</evidence>
<dbReference type="InterPro" id="IPR018968">
    <property type="entry name" value="Phasin"/>
</dbReference>
<protein>
    <submittedName>
        <fullName evidence="1">Phasin family protein</fullName>
    </submittedName>
</protein>
<dbReference type="Pfam" id="PF09361">
    <property type="entry name" value="Phasin_2"/>
    <property type="match status" value="1"/>
</dbReference>
<organism evidence="1 2">
    <name type="scientific">Pannonibacter tanglangensis</name>
    <dbReference type="NCBI Taxonomy" id="2750084"/>
    <lineage>
        <taxon>Bacteria</taxon>
        <taxon>Pseudomonadati</taxon>
        <taxon>Pseudomonadota</taxon>
        <taxon>Alphaproteobacteria</taxon>
        <taxon>Hyphomicrobiales</taxon>
        <taxon>Stappiaceae</taxon>
        <taxon>Pannonibacter</taxon>
    </lineage>
</organism>
<accession>A0A7X5F086</accession>
<proteinExistence type="predicted"/>
<comment type="caution">
    <text evidence="1">The sequence shown here is derived from an EMBL/GenBank/DDBJ whole genome shotgun (WGS) entry which is preliminary data.</text>
</comment>
<sequence>MINNFEDMQKYSKEHMDLALQTAGNVTKGLQAIASELADFQKKSFEEGTAAVEKIMASKSLDKALEAQTDYVKTSYEAAMTKFTKIGEMYTDLAKDAYKPYEGLFGKAAK</sequence>
<gene>
    <name evidence="1" type="ORF">GWI72_03820</name>
</gene>
<dbReference type="EMBL" id="JAABLQ010000001">
    <property type="protein sequence ID" value="NBN77390.1"/>
    <property type="molecule type" value="Genomic_DNA"/>
</dbReference>
<name>A0A7X5F086_9HYPH</name>
<dbReference type="Proteomes" id="UP000586722">
    <property type="component" value="Unassembled WGS sequence"/>
</dbReference>
<dbReference type="RefSeq" id="WP_161675712.1">
    <property type="nucleotide sequence ID" value="NZ_JAABLP010000002.1"/>
</dbReference>
<reference evidence="2" key="1">
    <citation type="submission" date="2020-01" db="EMBL/GenBank/DDBJ databases">
        <authorList>
            <person name="Fang Y."/>
            <person name="Sun R."/>
            <person name="Nie L."/>
            <person name="He J."/>
            <person name="Hao L."/>
            <person name="Wang L."/>
            <person name="Su S."/>
            <person name="Lv E."/>
            <person name="Zhang Z."/>
            <person name="Xie R."/>
            <person name="Liu H."/>
        </authorList>
    </citation>
    <scope>NUCLEOTIDE SEQUENCE [LARGE SCALE GENOMIC DNA]</scope>
    <source>
        <strain evidence="2">XCT-53</strain>
    </source>
</reference>
<keyword evidence="2" id="KW-1185">Reference proteome</keyword>